<keyword evidence="7" id="KW-0998">Cell outer membrane</keyword>
<evidence type="ECO:0000256" key="3">
    <source>
        <dbReference type="ARBA" id="ARBA00022452"/>
    </source>
</evidence>
<dbReference type="GO" id="GO:0044718">
    <property type="term" value="P:siderophore transmembrane transport"/>
    <property type="evidence" value="ECO:0007669"/>
    <property type="project" value="TreeGrafter"/>
</dbReference>
<dbReference type="STRING" id="1774970.AUC70_04205"/>
<protein>
    <recommendedName>
        <fullName evidence="8">TonB-dependent receptor-like beta-barrel domain-containing protein</fullName>
    </recommendedName>
</protein>
<reference evidence="9 10" key="1">
    <citation type="journal article" date="2016" name="Environ. Microbiol.">
        <title>New Methyloceanibacter diversity from North Sea sediments includes methanotroph containing solely the soluble methane monooxygenase.</title>
        <authorList>
            <person name="Vekeman B."/>
            <person name="Kerckhof F.M."/>
            <person name="Cremers G."/>
            <person name="de Vos P."/>
            <person name="Vandamme P."/>
            <person name="Boon N."/>
            <person name="Op den Camp H.J."/>
            <person name="Heylen K."/>
        </authorList>
    </citation>
    <scope>NUCLEOTIDE SEQUENCE [LARGE SCALE GENOMIC DNA]</scope>
    <source>
        <strain evidence="9 10">R-67176</strain>
    </source>
</reference>
<dbReference type="RefSeq" id="WP_069444276.1">
    <property type="nucleotide sequence ID" value="NZ_LPWE01000011.1"/>
</dbReference>
<evidence type="ECO:0000256" key="2">
    <source>
        <dbReference type="ARBA" id="ARBA00022448"/>
    </source>
</evidence>
<evidence type="ECO:0000256" key="6">
    <source>
        <dbReference type="ARBA" id="ARBA00023136"/>
    </source>
</evidence>
<comment type="subcellular location">
    <subcellularLocation>
        <location evidence="1">Cell outer membrane</location>
        <topology evidence="1">Multi-pass membrane protein</topology>
    </subcellularLocation>
</comment>
<dbReference type="GO" id="GO:0009279">
    <property type="term" value="C:cell outer membrane"/>
    <property type="evidence" value="ECO:0007669"/>
    <property type="project" value="UniProtKB-SubCell"/>
</dbReference>
<dbReference type="InterPro" id="IPR039426">
    <property type="entry name" value="TonB-dep_rcpt-like"/>
</dbReference>
<evidence type="ECO:0000259" key="8">
    <source>
        <dbReference type="Pfam" id="PF00593"/>
    </source>
</evidence>
<evidence type="ECO:0000256" key="7">
    <source>
        <dbReference type="ARBA" id="ARBA00023237"/>
    </source>
</evidence>
<feature type="domain" description="TonB-dependent receptor-like beta-barrel" evidence="8">
    <location>
        <begin position="105"/>
        <end position="552"/>
    </location>
</feature>
<accession>A0A1E3VPU8</accession>
<sequence length="598" mass="66856">MITSAEVGAYYRSNGDAFGGNAAASAAVQNLAISYTGSYEKSGNYSAGGNFKDAGPAFMSVPNRPVKAPWLAADEVGSTAYEAQNHNIAVAARNENHLLQFDLGIQNIPYQNYPNQRMDMTENESIIGNLRYTGDYDWGVFEAQVYHQDVRHEMNFGDDKQFYYQNMMTGIVAPGMPMNTEAQDTGVKLKASIEMNERDTLRIGAEYQNFDYSDKWPPSPRNLPPMTMAMMAPDTFYSINDGRRDRYDVFAEWEAQWNPQWTTELGVRSDTVQTDTGRVQGYNAMYNAPPLFPATTFNDADRERTDQNWDVTAEAIYTPDETKTYSFGYSKKSRSPNLYERYSWSNVTMAMEMIGWFGDGNYYIGNLDLDPEDAHTFSATADWHDANGKNRLAVTPYYTYISNYIDVRRCPTSVCGASQAVIDSLTATEGFVYLQFVNQDAHMYGVNVSGHMLLAENTPFGSFTVRGLAAYVDGVNTVTDDDLYHIMPINGTVALEQTLGRWTNTIEAEMVGAKTKVSQVHNEVETGAYTLWNIRSSYAWNNFRVDVGVENLFDEFYDLPLGGLYLGQGATMAADGVPWGIALPGQGRSFYVAANMKF</sequence>
<dbReference type="GO" id="GO:0015344">
    <property type="term" value="F:siderophore uptake transmembrane transporter activity"/>
    <property type="evidence" value="ECO:0007669"/>
    <property type="project" value="TreeGrafter"/>
</dbReference>
<keyword evidence="5" id="KW-0798">TonB box</keyword>
<organism evidence="9 10">
    <name type="scientific">Methyloceanibacter stevinii</name>
    <dbReference type="NCBI Taxonomy" id="1774970"/>
    <lineage>
        <taxon>Bacteria</taxon>
        <taxon>Pseudomonadati</taxon>
        <taxon>Pseudomonadota</taxon>
        <taxon>Alphaproteobacteria</taxon>
        <taxon>Hyphomicrobiales</taxon>
        <taxon>Hyphomicrobiaceae</taxon>
        <taxon>Methyloceanibacter</taxon>
    </lineage>
</organism>
<dbReference type="EMBL" id="LPWE01000011">
    <property type="protein sequence ID" value="ODR94976.1"/>
    <property type="molecule type" value="Genomic_DNA"/>
</dbReference>
<comment type="caution">
    <text evidence="9">The sequence shown here is derived from an EMBL/GenBank/DDBJ whole genome shotgun (WGS) entry which is preliminary data.</text>
</comment>
<dbReference type="PANTHER" id="PTHR30069">
    <property type="entry name" value="TONB-DEPENDENT OUTER MEMBRANE RECEPTOR"/>
    <property type="match status" value="1"/>
</dbReference>
<keyword evidence="3" id="KW-1134">Transmembrane beta strand</keyword>
<evidence type="ECO:0000256" key="5">
    <source>
        <dbReference type="ARBA" id="ARBA00023077"/>
    </source>
</evidence>
<dbReference type="Gene3D" id="2.40.170.20">
    <property type="entry name" value="TonB-dependent receptor, beta-barrel domain"/>
    <property type="match status" value="1"/>
</dbReference>
<dbReference type="InterPro" id="IPR000531">
    <property type="entry name" value="Beta-barrel_TonB"/>
</dbReference>
<keyword evidence="6" id="KW-0472">Membrane</keyword>
<keyword evidence="2" id="KW-0813">Transport</keyword>
<dbReference type="AlphaFoldDB" id="A0A1E3VPU8"/>
<evidence type="ECO:0000313" key="9">
    <source>
        <dbReference type="EMBL" id="ODR94976.1"/>
    </source>
</evidence>
<dbReference type="InterPro" id="IPR036942">
    <property type="entry name" value="Beta-barrel_TonB_sf"/>
</dbReference>
<evidence type="ECO:0000256" key="4">
    <source>
        <dbReference type="ARBA" id="ARBA00022692"/>
    </source>
</evidence>
<proteinExistence type="predicted"/>
<gene>
    <name evidence="9" type="ORF">AUC70_04205</name>
</gene>
<evidence type="ECO:0000313" key="10">
    <source>
        <dbReference type="Proteomes" id="UP000094172"/>
    </source>
</evidence>
<keyword evidence="4" id="KW-0812">Transmembrane</keyword>
<evidence type="ECO:0000256" key="1">
    <source>
        <dbReference type="ARBA" id="ARBA00004571"/>
    </source>
</evidence>
<dbReference type="Proteomes" id="UP000094172">
    <property type="component" value="Unassembled WGS sequence"/>
</dbReference>
<dbReference type="Pfam" id="PF00593">
    <property type="entry name" value="TonB_dep_Rec_b-barrel"/>
    <property type="match status" value="1"/>
</dbReference>
<name>A0A1E3VPU8_9HYPH</name>
<keyword evidence="10" id="KW-1185">Reference proteome</keyword>
<dbReference type="PANTHER" id="PTHR30069:SF49">
    <property type="entry name" value="OUTER MEMBRANE PROTEIN C"/>
    <property type="match status" value="1"/>
</dbReference>
<dbReference type="SUPFAM" id="SSF56935">
    <property type="entry name" value="Porins"/>
    <property type="match status" value="1"/>
</dbReference>